<organism evidence="5 6">
    <name type="scientific">Parasitella parasitica</name>
    <dbReference type="NCBI Taxonomy" id="35722"/>
    <lineage>
        <taxon>Eukaryota</taxon>
        <taxon>Fungi</taxon>
        <taxon>Fungi incertae sedis</taxon>
        <taxon>Mucoromycota</taxon>
        <taxon>Mucoromycotina</taxon>
        <taxon>Mucoromycetes</taxon>
        <taxon>Mucorales</taxon>
        <taxon>Mucorineae</taxon>
        <taxon>Mucoraceae</taxon>
        <taxon>Parasitella</taxon>
    </lineage>
</organism>
<dbReference type="PANTHER" id="PTHR10328">
    <property type="entry name" value="PROTEIN MAX MYC-ASSOCIATED FACTOR X"/>
    <property type="match status" value="1"/>
</dbReference>
<dbReference type="InterPro" id="IPR036638">
    <property type="entry name" value="HLH_DNA-bd_sf"/>
</dbReference>
<dbReference type="GO" id="GO:0003700">
    <property type="term" value="F:DNA-binding transcription factor activity"/>
    <property type="evidence" value="ECO:0007669"/>
    <property type="project" value="TreeGrafter"/>
</dbReference>
<dbReference type="SMART" id="SM00353">
    <property type="entry name" value="HLH"/>
    <property type="match status" value="1"/>
</dbReference>
<reference evidence="5 6" key="1">
    <citation type="submission" date="2014-09" db="EMBL/GenBank/DDBJ databases">
        <authorList>
            <person name="Ellenberger Sabrina"/>
        </authorList>
    </citation>
    <scope>NUCLEOTIDE SEQUENCE [LARGE SCALE GENOMIC DNA]</scope>
    <source>
        <strain evidence="5 6">CBS 412.66</strain>
    </source>
</reference>
<dbReference type="GO" id="GO:0003677">
    <property type="term" value="F:DNA binding"/>
    <property type="evidence" value="ECO:0007669"/>
    <property type="project" value="UniProtKB-KW"/>
</dbReference>
<dbReference type="InterPro" id="IPR036397">
    <property type="entry name" value="RNaseH_sf"/>
</dbReference>
<feature type="region of interest" description="Disordered" evidence="3">
    <location>
        <begin position="1"/>
        <end position="67"/>
    </location>
</feature>
<evidence type="ECO:0000313" key="5">
    <source>
        <dbReference type="EMBL" id="CEP11302.1"/>
    </source>
</evidence>
<dbReference type="STRING" id="35722.A0A0B7N1J4"/>
<feature type="compositionally biased region" description="Low complexity" evidence="3">
    <location>
        <begin position="85"/>
        <end position="109"/>
    </location>
</feature>
<feature type="domain" description="BHLH" evidence="4">
    <location>
        <begin position="222"/>
        <end position="273"/>
    </location>
</feature>
<evidence type="ECO:0000313" key="6">
    <source>
        <dbReference type="Proteomes" id="UP000054107"/>
    </source>
</evidence>
<dbReference type="Gene3D" id="1.10.10.60">
    <property type="entry name" value="Homeodomain-like"/>
    <property type="match status" value="1"/>
</dbReference>
<dbReference type="GO" id="GO:0045944">
    <property type="term" value="P:positive regulation of transcription by RNA polymerase II"/>
    <property type="evidence" value="ECO:0007669"/>
    <property type="project" value="TreeGrafter"/>
</dbReference>
<feature type="region of interest" description="Disordered" evidence="3">
    <location>
        <begin position="85"/>
        <end position="125"/>
    </location>
</feature>
<evidence type="ECO:0000256" key="1">
    <source>
        <dbReference type="ARBA" id="ARBA00023125"/>
    </source>
</evidence>
<dbReference type="SUPFAM" id="SSF47459">
    <property type="entry name" value="HLH, helix-loop-helix DNA-binding domain"/>
    <property type="match status" value="1"/>
</dbReference>
<feature type="region of interest" description="Disordered" evidence="3">
    <location>
        <begin position="299"/>
        <end position="319"/>
    </location>
</feature>
<dbReference type="Proteomes" id="UP000054107">
    <property type="component" value="Unassembled WGS sequence"/>
</dbReference>
<dbReference type="OrthoDB" id="8964853at2759"/>
<gene>
    <name evidence="5" type="primary">PARPA_05127.1 scaffold 16505</name>
</gene>
<dbReference type="EMBL" id="LN726018">
    <property type="protein sequence ID" value="CEP11302.1"/>
    <property type="molecule type" value="Genomic_DNA"/>
</dbReference>
<accession>A0A0B7N1J4</accession>
<keyword evidence="2" id="KW-0539">Nucleus</keyword>
<dbReference type="Gene3D" id="3.30.420.10">
    <property type="entry name" value="Ribonuclease H-like superfamily/Ribonuclease H"/>
    <property type="match status" value="1"/>
</dbReference>
<dbReference type="Pfam" id="PF00010">
    <property type="entry name" value="HLH"/>
    <property type="match status" value="1"/>
</dbReference>
<proteinExistence type="predicted"/>
<feature type="compositionally biased region" description="Polar residues" evidence="3">
    <location>
        <begin position="178"/>
        <end position="189"/>
    </location>
</feature>
<evidence type="ECO:0000256" key="2">
    <source>
        <dbReference type="ARBA" id="ARBA00023242"/>
    </source>
</evidence>
<feature type="compositionally biased region" description="Basic and acidic residues" evidence="3">
    <location>
        <begin position="202"/>
        <end position="213"/>
    </location>
</feature>
<sequence length="501" mass="56852">MTDHYINSSPHHHHQQQERRPSLIDPASNRTLYPISPFRHHHYHHSGFSDSAHSSPSSSRRGSLTDPALHSSSIFRLNHSLLSLNSSSPPSSPSSRRSSMVTTPEHLPSLPLPTPPTSTATSPWRRESLPSITHLTNTTAPSRPSPSSKHQFEQMHMMLEDHRRQSTGIGSSSSSIGLNSRHNSLSSSGMEDDMTMTAAAAENERRSISRRGSETPYSRSPELRISHKLAERKRRKEMKDLFDDLRDLLPVDKSLKTSKWEILSKTYIPGLSKGGMNVNQIAKEVNISASGIYKILKKPDKEPSTKPAVKPGRPPKLTERSKISQWSKVIWADEASFELGRNIRQVRVWKNSTEEHELACLAPNFKTERKIVMVWGAISYGKKSKMVFLEKDKRSAPDFVDQVYEGPLLPFMEDVESPVLMEDGAPVHRNLYPMENLWMQMKSFIQKKHRPSMDLQTFKEVVQEAWDEIDVQKINGLIDSMPKRVRLCVRIRVKILDGNCP</sequence>
<dbReference type="Gene3D" id="4.10.280.10">
    <property type="entry name" value="Helix-loop-helix DNA-binding domain"/>
    <property type="match status" value="1"/>
</dbReference>
<dbReference type="InterPro" id="IPR011598">
    <property type="entry name" value="bHLH_dom"/>
</dbReference>
<evidence type="ECO:0000256" key="3">
    <source>
        <dbReference type="SAM" id="MobiDB-lite"/>
    </source>
</evidence>
<evidence type="ECO:0000259" key="4">
    <source>
        <dbReference type="PROSITE" id="PS50888"/>
    </source>
</evidence>
<dbReference type="GO" id="GO:0046983">
    <property type="term" value="F:protein dimerization activity"/>
    <property type="evidence" value="ECO:0007669"/>
    <property type="project" value="InterPro"/>
</dbReference>
<protein>
    <recommendedName>
        <fullName evidence="4">BHLH domain-containing protein</fullName>
    </recommendedName>
</protein>
<feature type="compositionally biased region" description="Low complexity" evidence="3">
    <location>
        <begin position="46"/>
        <end position="62"/>
    </location>
</feature>
<keyword evidence="1" id="KW-0238">DNA-binding</keyword>
<dbReference type="GO" id="GO:0090575">
    <property type="term" value="C:RNA polymerase II transcription regulator complex"/>
    <property type="evidence" value="ECO:0007669"/>
    <property type="project" value="TreeGrafter"/>
</dbReference>
<dbReference type="AlphaFoldDB" id="A0A0B7N1J4"/>
<name>A0A0B7N1J4_9FUNG</name>
<feature type="compositionally biased region" description="Low complexity" evidence="3">
    <location>
        <begin position="166"/>
        <end position="177"/>
    </location>
</feature>
<feature type="region of interest" description="Disordered" evidence="3">
    <location>
        <begin position="163"/>
        <end position="221"/>
    </location>
</feature>
<keyword evidence="6" id="KW-1185">Reference proteome</keyword>
<dbReference type="PANTHER" id="PTHR10328:SF15">
    <property type="entry name" value="BHLH TRANSCRIPTION FACTOR"/>
    <property type="match status" value="1"/>
</dbReference>
<dbReference type="PROSITE" id="PS50888">
    <property type="entry name" value="BHLH"/>
    <property type="match status" value="1"/>
</dbReference>